<feature type="compositionally biased region" description="Low complexity" evidence="1">
    <location>
        <begin position="57"/>
        <end position="67"/>
    </location>
</feature>
<sequence>MGQGGRGGKTKPKRGGGKRFTPARVLRDEGDVWNQNPENEGSEASSQEESSSEDEIQQQPKQQQKPIPAVPANSKLGNTDAPHGEGDSDDQDDITNPNRNVKSHLKASDLGGERELSRREREAIAKERAKAAFWKAQMEGKTEQARADLARLAIIKKQREEAAKKRAEELAAKGKGSSSKVESLNAGKGIISKSLGKKN</sequence>
<dbReference type="InParanoid" id="A0A0L0HKG4"/>
<feature type="domain" description="Casein kinase substrate phosphoprotein PP28" evidence="2">
    <location>
        <begin position="96"/>
        <end position="169"/>
    </location>
</feature>
<feature type="compositionally biased region" description="Basic and acidic residues" evidence="1">
    <location>
        <begin position="111"/>
        <end position="122"/>
    </location>
</feature>
<dbReference type="PANTHER" id="PTHR22055">
    <property type="entry name" value="28 KDA HEAT- AND ACID-STABLE PHOSPHOPROTEIN PDGF-ASSOCIATED PROTEIN"/>
    <property type="match status" value="1"/>
</dbReference>
<protein>
    <recommendedName>
        <fullName evidence="2">Casein kinase substrate phosphoprotein PP28 domain-containing protein</fullName>
    </recommendedName>
</protein>
<organism evidence="3 4">
    <name type="scientific">Spizellomyces punctatus (strain DAOM BR117)</name>
    <dbReference type="NCBI Taxonomy" id="645134"/>
    <lineage>
        <taxon>Eukaryota</taxon>
        <taxon>Fungi</taxon>
        <taxon>Fungi incertae sedis</taxon>
        <taxon>Chytridiomycota</taxon>
        <taxon>Chytridiomycota incertae sedis</taxon>
        <taxon>Chytridiomycetes</taxon>
        <taxon>Spizellomycetales</taxon>
        <taxon>Spizellomycetaceae</taxon>
        <taxon>Spizellomyces</taxon>
    </lineage>
</organism>
<reference evidence="3 4" key="1">
    <citation type="submission" date="2009-08" db="EMBL/GenBank/DDBJ databases">
        <title>The Genome Sequence of Spizellomyces punctatus strain DAOM BR117.</title>
        <authorList>
            <consortium name="The Broad Institute Genome Sequencing Platform"/>
            <person name="Russ C."/>
            <person name="Cuomo C."/>
            <person name="Shea T."/>
            <person name="Young S.K."/>
            <person name="Zeng Q."/>
            <person name="Koehrsen M."/>
            <person name="Haas B."/>
            <person name="Borodovsky M."/>
            <person name="Guigo R."/>
            <person name="Alvarado L."/>
            <person name="Berlin A."/>
            <person name="Bochicchio J."/>
            <person name="Borenstein D."/>
            <person name="Chapman S."/>
            <person name="Chen Z."/>
            <person name="Engels R."/>
            <person name="Freedman E."/>
            <person name="Gellesch M."/>
            <person name="Goldberg J."/>
            <person name="Griggs A."/>
            <person name="Gujja S."/>
            <person name="Heiman D."/>
            <person name="Hepburn T."/>
            <person name="Howarth C."/>
            <person name="Jen D."/>
            <person name="Larson L."/>
            <person name="Lewis B."/>
            <person name="Mehta T."/>
            <person name="Park D."/>
            <person name="Pearson M."/>
            <person name="Roberts A."/>
            <person name="Saif S."/>
            <person name="Shenoy N."/>
            <person name="Sisk P."/>
            <person name="Stolte C."/>
            <person name="Sykes S."/>
            <person name="Thomson T."/>
            <person name="Walk T."/>
            <person name="White J."/>
            <person name="Yandava C."/>
            <person name="Burger G."/>
            <person name="Gray M.W."/>
            <person name="Holland P.W.H."/>
            <person name="King N."/>
            <person name="Lang F.B.F."/>
            <person name="Roger A.J."/>
            <person name="Ruiz-Trillo I."/>
            <person name="Lander E."/>
            <person name="Nusbaum C."/>
        </authorList>
    </citation>
    <scope>NUCLEOTIDE SEQUENCE [LARGE SCALE GENOMIC DNA]</scope>
    <source>
        <strain evidence="3 4">DAOM BR117</strain>
    </source>
</reference>
<feature type="compositionally biased region" description="Basic residues" evidence="1">
    <location>
        <begin position="8"/>
        <end position="17"/>
    </location>
</feature>
<dbReference type="Pfam" id="PF10252">
    <property type="entry name" value="PP28"/>
    <property type="match status" value="1"/>
</dbReference>
<dbReference type="InterPro" id="IPR019380">
    <property type="entry name" value="Casein_kinase_sb_PP28"/>
</dbReference>
<dbReference type="VEuPathDB" id="FungiDB:SPPG_03327"/>
<dbReference type="OMA" id="IDMESPR"/>
<evidence type="ECO:0000259" key="2">
    <source>
        <dbReference type="Pfam" id="PF10252"/>
    </source>
</evidence>
<dbReference type="eggNOG" id="KOG3375">
    <property type="taxonomic scope" value="Eukaryota"/>
</dbReference>
<feature type="compositionally biased region" description="Basic and acidic residues" evidence="1">
    <location>
        <begin position="161"/>
        <end position="172"/>
    </location>
</feature>
<dbReference type="RefSeq" id="XP_016609567.1">
    <property type="nucleotide sequence ID" value="XM_016751601.1"/>
</dbReference>
<accession>A0A0L0HKG4</accession>
<feature type="compositionally biased region" description="Low complexity" evidence="1">
    <location>
        <begin position="187"/>
        <end position="199"/>
    </location>
</feature>
<gene>
    <name evidence="3" type="ORF">SPPG_03327</name>
</gene>
<keyword evidence="4" id="KW-1185">Reference proteome</keyword>
<evidence type="ECO:0000313" key="3">
    <source>
        <dbReference type="EMBL" id="KND01528.1"/>
    </source>
</evidence>
<dbReference type="Proteomes" id="UP000053201">
    <property type="component" value="Unassembled WGS sequence"/>
</dbReference>
<proteinExistence type="predicted"/>
<feature type="region of interest" description="Disordered" evidence="1">
    <location>
        <begin position="161"/>
        <end position="199"/>
    </location>
</feature>
<feature type="compositionally biased region" description="Low complexity" evidence="1">
    <location>
        <begin position="38"/>
        <end position="49"/>
    </location>
</feature>
<name>A0A0L0HKG4_SPIPD</name>
<dbReference type="OrthoDB" id="21120at2759"/>
<dbReference type="EMBL" id="KQ257454">
    <property type="protein sequence ID" value="KND01528.1"/>
    <property type="molecule type" value="Genomic_DNA"/>
</dbReference>
<feature type="region of interest" description="Disordered" evidence="1">
    <location>
        <begin position="1"/>
        <end position="122"/>
    </location>
</feature>
<dbReference type="GeneID" id="27686854"/>
<dbReference type="AlphaFoldDB" id="A0A0L0HKG4"/>
<evidence type="ECO:0000313" key="4">
    <source>
        <dbReference type="Proteomes" id="UP000053201"/>
    </source>
</evidence>
<evidence type="ECO:0000256" key="1">
    <source>
        <dbReference type="SAM" id="MobiDB-lite"/>
    </source>
</evidence>
<dbReference type="InterPro" id="IPR039876">
    <property type="entry name" value="HAP28"/>
</dbReference>